<dbReference type="EMBL" id="FTOH01000002">
    <property type="protein sequence ID" value="SIS53027.1"/>
    <property type="molecule type" value="Genomic_DNA"/>
</dbReference>
<reference evidence="3" key="1">
    <citation type="submission" date="2017-01" db="EMBL/GenBank/DDBJ databases">
        <authorList>
            <person name="Varghese N."/>
            <person name="Submissions S."/>
        </authorList>
    </citation>
    <scope>NUCLEOTIDE SEQUENCE [LARGE SCALE GENOMIC DNA]</scope>
    <source>
        <strain evidence="3">DSM 24913</strain>
    </source>
</reference>
<gene>
    <name evidence="2" type="ORF">SAMN05421686_102199</name>
</gene>
<dbReference type="RefSeq" id="WP_076514345.1">
    <property type="nucleotide sequence ID" value="NZ_FTOH01000002.1"/>
</dbReference>
<dbReference type="PANTHER" id="PTHR38462:SF1">
    <property type="entry name" value="YPRB RIBONUCLEASE H-LIKE DOMAIN-CONTAINING PROTEIN"/>
    <property type="match status" value="1"/>
</dbReference>
<feature type="domain" description="YprB ribonuclease H-like" evidence="1">
    <location>
        <begin position="85"/>
        <end position="235"/>
    </location>
</feature>
<protein>
    <submittedName>
        <fullName evidence="2">Uncharacterized conserved protein YprB, contains RNaseH-like and TPR domains</fullName>
    </submittedName>
</protein>
<evidence type="ECO:0000313" key="3">
    <source>
        <dbReference type="Proteomes" id="UP000185639"/>
    </source>
</evidence>
<dbReference type="OrthoDB" id="9790530at2"/>
<dbReference type="Proteomes" id="UP000185639">
    <property type="component" value="Unassembled WGS sequence"/>
</dbReference>
<dbReference type="GO" id="GO:0003676">
    <property type="term" value="F:nucleic acid binding"/>
    <property type="evidence" value="ECO:0007669"/>
    <property type="project" value="InterPro"/>
</dbReference>
<keyword evidence="3" id="KW-1185">Reference proteome</keyword>
<dbReference type="AlphaFoldDB" id="A0A1N7JUL9"/>
<dbReference type="SUPFAM" id="SSF52540">
    <property type="entry name" value="P-loop containing nucleoside triphosphate hydrolases"/>
    <property type="match status" value="1"/>
</dbReference>
<dbReference type="Pfam" id="PF13482">
    <property type="entry name" value="RNase_H_2"/>
    <property type="match status" value="1"/>
</dbReference>
<dbReference type="InterPro" id="IPR027417">
    <property type="entry name" value="P-loop_NTPase"/>
</dbReference>
<dbReference type="InterPro" id="IPR036397">
    <property type="entry name" value="RNaseH_sf"/>
</dbReference>
<dbReference type="Gene3D" id="3.30.420.10">
    <property type="entry name" value="Ribonuclease H-like superfamily/Ribonuclease H"/>
    <property type="match status" value="1"/>
</dbReference>
<dbReference type="SUPFAM" id="SSF53098">
    <property type="entry name" value="Ribonuclease H-like"/>
    <property type="match status" value="1"/>
</dbReference>
<name>A0A1N7JUL9_9GAMM</name>
<accession>A0A1N7JUL9</accession>
<dbReference type="InterPro" id="IPR038720">
    <property type="entry name" value="YprB_RNase_H-like_dom"/>
</dbReference>
<evidence type="ECO:0000259" key="1">
    <source>
        <dbReference type="Pfam" id="PF13482"/>
    </source>
</evidence>
<evidence type="ECO:0000313" key="2">
    <source>
        <dbReference type="EMBL" id="SIS53027.1"/>
    </source>
</evidence>
<organism evidence="2 3">
    <name type="scientific">Thalassolituus maritimus</name>
    <dbReference type="NCBI Taxonomy" id="484498"/>
    <lineage>
        <taxon>Bacteria</taxon>
        <taxon>Pseudomonadati</taxon>
        <taxon>Pseudomonadota</taxon>
        <taxon>Gammaproteobacteria</taxon>
        <taxon>Oceanospirillales</taxon>
        <taxon>Oceanospirillaceae</taxon>
        <taxon>Thalassolituus</taxon>
    </lineage>
</organism>
<sequence>MLKSTFSHLPGKSAKTEQKLWARNILTWEDYIADSTSQYDLFNTSEPSIKASLDAYRRQDTDYFARLIKKQDLYRIALTFPSDTLFLDIETTGLSLYYDHITLVGWSLNGKYGAWINGQPEDALLQEISRAKAIVTFNGTLFDLKFLKKRFPDINLPEAHVDLRYLAKRAGLTGGQKSIEEQLGFNRPVEVEALRGDNAPVLWHEYRRGDISALKDLLLYNYCDVEGMRYILDKVVKLLCKSKEIPEAAFNGPYFSQQSEYKFVVGSKSCTPYTIALEKFSGNSKPLVTYSEINHNGALDTLVVLGIDLVSSEERESGVCRLVGNRAETLRLKTDDELISFAIQSKAKVISIDSPLSIPEGRTSFFDDDPMRKKYGITRLCERILKKRGVNSYPCLIQSMQKLTQRGMILASKLRKLGFSVIESYPGAAQDIMNIPRKQSGLKYLTTGLNEFGIEGDFVKSLVTHDELDAITSAVVAHFYWSGNFEGLGNAAEDYMIIPSLEVNNSAWINRIVFLLSGRSGTGKTTIAQYLENKGFKVSSFSGTVRSRLGSNAVTRHMLIDEGARIQNSPGEQRTLAKEVTAQVEHAQSGVIEGARYAEDVATAREILGPAIVHVHLAVDEDERTLRILKRDGNQAAHRSDKLCEDHIDRLIELSDEVIDNSASISQLYTQVDLLLERYKCQYQ</sequence>
<dbReference type="Pfam" id="PF13238">
    <property type="entry name" value="AAA_18"/>
    <property type="match status" value="1"/>
</dbReference>
<dbReference type="Gene3D" id="3.40.50.300">
    <property type="entry name" value="P-loop containing nucleotide triphosphate hydrolases"/>
    <property type="match status" value="1"/>
</dbReference>
<dbReference type="InterPro" id="IPR012337">
    <property type="entry name" value="RNaseH-like_sf"/>
</dbReference>
<proteinExistence type="predicted"/>
<dbReference type="STRING" id="484498.SAMN05421686_102199"/>
<dbReference type="PANTHER" id="PTHR38462">
    <property type="entry name" value="EXONUCLEASE-LIKE PROTEIN"/>
    <property type="match status" value="1"/>
</dbReference>